<accession>A0ABQ5IUL4</accession>
<protein>
    <submittedName>
        <fullName evidence="1">Uncharacterized protein</fullName>
    </submittedName>
</protein>
<reference evidence="1" key="1">
    <citation type="journal article" date="2022" name="Int. J. Mol. Sci.">
        <title>Draft Genome of Tanacetum Coccineum: Genomic Comparison of Closely Related Tanacetum-Family Plants.</title>
        <authorList>
            <person name="Yamashiro T."/>
            <person name="Shiraishi A."/>
            <person name="Nakayama K."/>
            <person name="Satake H."/>
        </authorList>
    </citation>
    <scope>NUCLEOTIDE SEQUENCE</scope>
</reference>
<sequence length="126" mass="14419">MVTTTPSELPEILGGSCAPVDKGGYMRSDKGQWQDQEIMKLVLCTGPRDENVLAEYREPDTDLEGYELKFSDQDDRLVVKSERLSKEANTSALKRFDSKSVERRPRSDQESSLYTYMMMLKVLLNM</sequence>
<organism evidence="1 2">
    <name type="scientific">Tanacetum coccineum</name>
    <dbReference type="NCBI Taxonomy" id="301880"/>
    <lineage>
        <taxon>Eukaryota</taxon>
        <taxon>Viridiplantae</taxon>
        <taxon>Streptophyta</taxon>
        <taxon>Embryophyta</taxon>
        <taxon>Tracheophyta</taxon>
        <taxon>Spermatophyta</taxon>
        <taxon>Magnoliopsida</taxon>
        <taxon>eudicotyledons</taxon>
        <taxon>Gunneridae</taxon>
        <taxon>Pentapetalae</taxon>
        <taxon>asterids</taxon>
        <taxon>campanulids</taxon>
        <taxon>Asterales</taxon>
        <taxon>Asteraceae</taxon>
        <taxon>Asteroideae</taxon>
        <taxon>Anthemideae</taxon>
        <taxon>Anthemidinae</taxon>
        <taxon>Tanacetum</taxon>
    </lineage>
</organism>
<name>A0ABQ5IUL4_9ASTR</name>
<dbReference type="EMBL" id="BQNB010021164">
    <property type="protein sequence ID" value="GJU03546.1"/>
    <property type="molecule type" value="Genomic_DNA"/>
</dbReference>
<evidence type="ECO:0000313" key="2">
    <source>
        <dbReference type="Proteomes" id="UP001151760"/>
    </source>
</evidence>
<comment type="caution">
    <text evidence="1">The sequence shown here is derived from an EMBL/GenBank/DDBJ whole genome shotgun (WGS) entry which is preliminary data.</text>
</comment>
<gene>
    <name evidence="1" type="ORF">Tco_1113884</name>
</gene>
<proteinExistence type="predicted"/>
<dbReference type="Proteomes" id="UP001151760">
    <property type="component" value="Unassembled WGS sequence"/>
</dbReference>
<evidence type="ECO:0000313" key="1">
    <source>
        <dbReference type="EMBL" id="GJU03546.1"/>
    </source>
</evidence>
<keyword evidence="2" id="KW-1185">Reference proteome</keyword>
<reference evidence="1" key="2">
    <citation type="submission" date="2022-01" db="EMBL/GenBank/DDBJ databases">
        <authorList>
            <person name="Yamashiro T."/>
            <person name="Shiraishi A."/>
            <person name="Satake H."/>
            <person name="Nakayama K."/>
        </authorList>
    </citation>
    <scope>NUCLEOTIDE SEQUENCE</scope>
</reference>